<protein>
    <recommendedName>
        <fullName evidence="1">HTH cro/C1-type domain-containing protein</fullName>
    </recommendedName>
</protein>
<dbReference type="Proteomes" id="UP000029078">
    <property type="component" value="Unassembled WGS sequence"/>
</dbReference>
<sequence length="144" mass="16489">MNRVEHLTEELLERLLESSDISDYLDSQAVVERELPDYLFALMKAHNLKRADVVRGSGVNATVVYDIFAGKSKPGRDHAIMIAFGLECDLRETQRLLRLAGVAELWCKQRRDAIIIWCINKAFDRLATDNELCRMGERPLLQTN</sequence>
<gene>
    <name evidence="2" type="ORF">BRUM_0120</name>
</gene>
<organism evidence="2 3">
    <name type="scientific">Bifidobacterium ruminantium</name>
    <dbReference type="NCBI Taxonomy" id="78346"/>
    <lineage>
        <taxon>Bacteria</taxon>
        <taxon>Bacillati</taxon>
        <taxon>Actinomycetota</taxon>
        <taxon>Actinomycetes</taxon>
        <taxon>Bifidobacteriales</taxon>
        <taxon>Bifidobacteriaceae</taxon>
        <taxon>Bifidobacterium</taxon>
    </lineage>
</organism>
<evidence type="ECO:0000313" key="3">
    <source>
        <dbReference type="Proteomes" id="UP000029078"/>
    </source>
</evidence>
<dbReference type="InterPro" id="IPR010982">
    <property type="entry name" value="Lambda_DNA-bd_dom_sf"/>
</dbReference>
<name>A0A087D4B1_BIFRU</name>
<comment type="caution">
    <text evidence="2">The sequence shown here is derived from an EMBL/GenBank/DDBJ whole genome shotgun (WGS) entry which is preliminary data.</text>
</comment>
<keyword evidence="3" id="KW-1185">Reference proteome</keyword>
<dbReference type="InterPro" id="IPR001387">
    <property type="entry name" value="Cro/C1-type_HTH"/>
</dbReference>
<dbReference type="AlphaFoldDB" id="A0A087D4B1"/>
<accession>A0A087D4B1</accession>
<dbReference type="eggNOG" id="ENOG5032ZVG">
    <property type="taxonomic scope" value="Bacteria"/>
</dbReference>
<dbReference type="EMBL" id="JGZL01000003">
    <property type="protein sequence ID" value="KFI90361.1"/>
    <property type="molecule type" value="Genomic_DNA"/>
</dbReference>
<evidence type="ECO:0000259" key="1">
    <source>
        <dbReference type="SMART" id="SM00530"/>
    </source>
</evidence>
<dbReference type="STRING" id="78346.BRUM_0120"/>
<proteinExistence type="predicted"/>
<dbReference type="GO" id="GO:0003677">
    <property type="term" value="F:DNA binding"/>
    <property type="evidence" value="ECO:0007669"/>
    <property type="project" value="InterPro"/>
</dbReference>
<dbReference type="SMART" id="SM00530">
    <property type="entry name" value="HTH_XRE"/>
    <property type="match status" value="1"/>
</dbReference>
<feature type="domain" description="HTH cro/C1-type" evidence="1">
    <location>
        <begin position="38"/>
        <end position="93"/>
    </location>
</feature>
<evidence type="ECO:0000313" key="2">
    <source>
        <dbReference type="EMBL" id="KFI90361.1"/>
    </source>
</evidence>
<reference evidence="2 3" key="1">
    <citation type="submission" date="2014-03" db="EMBL/GenBank/DDBJ databases">
        <title>Genomics of Bifidobacteria.</title>
        <authorList>
            <person name="Ventura M."/>
            <person name="Milani C."/>
            <person name="Lugli G.A."/>
        </authorList>
    </citation>
    <scope>NUCLEOTIDE SEQUENCE [LARGE SCALE GENOMIC DNA]</scope>
    <source>
        <strain evidence="2 3">LMG 21811</strain>
    </source>
</reference>
<dbReference type="SUPFAM" id="SSF47413">
    <property type="entry name" value="lambda repressor-like DNA-binding domains"/>
    <property type="match status" value="1"/>
</dbReference>